<evidence type="ECO:0000313" key="3">
    <source>
        <dbReference type="Proteomes" id="UP001221757"/>
    </source>
</evidence>
<reference evidence="2" key="1">
    <citation type="submission" date="2023-03" db="EMBL/GenBank/DDBJ databases">
        <title>Massive genome expansion in bonnet fungi (Mycena s.s.) driven by repeated elements and novel gene families across ecological guilds.</title>
        <authorList>
            <consortium name="Lawrence Berkeley National Laboratory"/>
            <person name="Harder C.B."/>
            <person name="Miyauchi S."/>
            <person name="Viragh M."/>
            <person name="Kuo A."/>
            <person name="Thoen E."/>
            <person name="Andreopoulos B."/>
            <person name="Lu D."/>
            <person name="Skrede I."/>
            <person name="Drula E."/>
            <person name="Henrissat B."/>
            <person name="Morin E."/>
            <person name="Kohler A."/>
            <person name="Barry K."/>
            <person name="LaButti K."/>
            <person name="Morin E."/>
            <person name="Salamov A."/>
            <person name="Lipzen A."/>
            <person name="Mereny Z."/>
            <person name="Hegedus B."/>
            <person name="Baldrian P."/>
            <person name="Stursova M."/>
            <person name="Weitz H."/>
            <person name="Taylor A."/>
            <person name="Grigoriev I.V."/>
            <person name="Nagy L.G."/>
            <person name="Martin F."/>
            <person name="Kauserud H."/>
        </authorList>
    </citation>
    <scope>NUCLEOTIDE SEQUENCE</scope>
    <source>
        <strain evidence="2">CBHHK067</strain>
    </source>
</reference>
<feature type="non-terminal residue" evidence="2">
    <location>
        <position position="1"/>
    </location>
</feature>
<keyword evidence="1" id="KW-0472">Membrane</keyword>
<proteinExistence type="predicted"/>
<dbReference type="EMBL" id="JARKIE010000059">
    <property type="protein sequence ID" value="KAJ7691262.1"/>
    <property type="molecule type" value="Genomic_DNA"/>
</dbReference>
<dbReference type="Proteomes" id="UP001221757">
    <property type="component" value="Unassembled WGS sequence"/>
</dbReference>
<accession>A0AAD7DHB2</accession>
<feature type="transmembrane region" description="Helical" evidence="1">
    <location>
        <begin position="88"/>
        <end position="107"/>
    </location>
</feature>
<feature type="transmembrane region" description="Helical" evidence="1">
    <location>
        <begin position="40"/>
        <end position="68"/>
    </location>
</feature>
<name>A0AAD7DHB2_MYCRO</name>
<evidence type="ECO:0000256" key="1">
    <source>
        <dbReference type="SAM" id="Phobius"/>
    </source>
</evidence>
<organism evidence="2 3">
    <name type="scientific">Mycena rosella</name>
    <name type="common">Pink bonnet</name>
    <name type="synonym">Agaricus rosellus</name>
    <dbReference type="NCBI Taxonomy" id="1033263"/>
    <lineage>
        <taxon>Eukaryota</taxon>
        <taxon>Fungi</taxon>
        <taxon>Dikarya</taxon>
        <taxon>Basidiomycota</taxon>
        <taxon>Agaricomycotina</taxon>
        <taxon>Agaricomycetes</taxon>
        <taxon>Agaricomycetidae</taxon>
        <taxon>Agaricales</taxon>
        <taxon>Marasmiineae</taxon>
        <taxon>Mycenaceae</taxon>
        <taxon>Mycena</taxon>
    </lineage>
</organism>
<sequence>MSLLYGCMYIIRFGTMRKLYKASSFASEAQKDTPSIWWNVWVLLAMPATWLAWSIVMFLTCIMSFIWLSGTDQNLDDFTVSPHVTLGLRIGLTTVFSFGLIYFVLIVKTFRRYGDALDKEFMRTV</sequence>
<keyword evidence="1" id="KW-1133">Transmembrane helix</keyword>
<protein>
    <submittedName>
        <fullName evidence="2">Uncharacterized protein</fullName>
    </submittedName>
</protein>
<dbReference type="AlphaFoldDB" id="A0AAD7DHB2"/>
<comment type="caution">
    <text evidence="2">The sequence shown here is derived from an EMBL/GenBank/DDBJ whole genome shotgun (WGS) entry which is preliminary data.</text>
</comment>
<keyword evidence="1" id="KW-0812">Transmembrane</keyword>
<gene>
    <name evidence="2" type="ORF">B0H17DRAFT_907305</name>
</gene>
<evidence type="ECO:0000313" key="2">
    <source>
        <dbReference type="EMBL" id="KAJ7691262.1"/>
    </source>
</evidence>
<keyword evidence="3" id="KW-1185">Reference proteome</keyword>